<dbReference type="NCBIfam" id="TIGR02607">
    <property type="entry name" value="antidote_HigA"/>
    <property type="match status" value="1"/>
</dbReference>
<feature type="domain" description="HTH cro/C1-type" evidence="2">
    <location>
        <begin position="22"/>
        <end position="71"/>
    </location>
</feature>
<comment type="caution">
    <text evidence="3">The sequence shown here is derived from an EMBL/GenBank/DDBJ whole genome shotgun (WGS) entry which is preliminary data.</text>
</comment>
<dbReference type="CDD" id="cd00093">
    <property type="entry name" value="HTH_XRE"/>
    <property type="match status" value="1"/>
</dbReference>
<dbReference type="PANTHER" id="PTHR36924:SF1">
    <property type="entry name" value="ANTITOXIN HIGA-1"/>
    <property type="match status" value="1"/>
</dbReference>
<dbReference type="InterPro" id="IPR001387">
    <property type="entry name" value="Cro/C1-type_HTH"/>
</dbReference>
<keyword evidence="1" id="KW-0238">DNA-binding</keyword>
<dbReference type="GO" id="GO:0003677">
    <property type="term" value="F:DNA binding"/>
    <property type="evidence" value="ECO:0007669"/>
    <property type="project" value="UniProtKB-KW"/>
</dbReference>
<organism evidence="3">
    <name type="scientific">mine drainage metagenome</name>
    <dbReference type="NCBI Taxonomy" id="410659"/>
    <lineage>
        <taxon>unclassified sequences</taxon>
        <taxon>metagenomes</taxon>
        <taxon>ecological metagenomes</taxon>
    </lineage>
</organism>
<dbReference type="PROSITE" id="PS50943">
    <property type="entry name" value="HTH_CROC1"/>
    <property type="match status" value="1"/>
</dbReference>
<gene>
    <name evidence="3" type="primary">ybaQ_2</name>
    <name evidence="3" type="ORF">GALL_109020</name>
</gene>
<protein>
    <submittedName>
        <fullName evidence="3">Putative HTH-type transcriptional regulator YbaQ</fullName>
    </submittedName>
</protein>
<dbReference type="InterPro" id="IPR013430">
    <property type="entry name" value="Toxin_antidote_HigA"/>
</dbReference>
<evidence type="ECO:0000259" key="2">
    <source>
        <dbReference type="PROSITE" id="PS50943"/>
    </source>
</evidence>
<dbReference type="SUPFAM" id="SSF47413">
    <property type="entry name" value="lambda repressor-like DNA-binding domains"/>
    <property type="match status" value="1"/>
</dbReference>
<dbReference type="Pfam" id="PF01381">
    <property type="entry name" value="HTH_3"/>
    <property type="match status" value="1"/>
</dbReference>
<dbReference type="Gene3D" id="1.10.260.40">
    <property type="entry name" value="lambda repressor-like DNA-binding domains"/>
    <property type="match status" value="1"/>
</dbReference>
<name>A0A1J5SGG6_9ZZZZ</name>
<proteinExistence type="predicted"/>
<evidence type="ECO:0000256" key="1">
    <source>
        <dbReference type="ARBA" id="ARBA00023125"/>
    </source>
</evidence>
<evidence type="ECO:0000313" key="3">
    <source>
        <dbReference type="EMBL" id="OIR06995.1"/>
    </source>
</evidence>
<sequence length="98" mass="10932">MKRSDTLHNTHPGEILWEDVIKSNGLTISEAAGMLGVTRPTLSNIINEKSAITPNMALRIKTVFGGTADIWLKLQLAYDLRKEEKKFIANPPLLEVFV</sequence>
<dbReference type="InterPro" id="IPR010982">
    <property type="entry name" value="Lambda_DNA-bd_dom_sf"/>
</dbReference>
<dbReference type="AlphaFoldDB" id="A0A1J5SGG6"/>
<accession>A0A1J5SGG6</accession>
<reference evidence="3" key="1">
    <citation type="submission" date="2016-10" db="EMBL/GenBank/DDBJ databases">
        <title>Sequence of Gallionella enrichment culture.</title>
        <authorList>
            <person name="Poehlein A."/>
            <person name="Muehling M."/>
            <person name="Daniel R."/>
        </authorList>
    </citation>
    <scope>NUCLEOTIDE SEQUENCE</scope>
</reference>
<dbReference type="EMBL" id="MLJW01000040">
    <property type="protein sequence ID" value="OIR06995.1"/>
    <property type="molecule type" value="Genomic_DNA"/>
</dbReference>
<dbReference type="PANTHER" id="PTHR36924">
    <property type="entry name" value="ANTITOXIN HIGA-1"/>
    <property type="match status" value="1"/>
</dbReference>